<dbReference type="EMBL" id="JAPFGC010000002">
    <property type="protein sequence ID" value="MDA0177917.1"/>
    <property type="molecule type" value="Genomic_DNA"/>
</dbReference>
<keyword evidence="2" id="KW-1185">Reference proteome</keyword>
<evidence type="ECO:0000313" key="1">
    <source>
        <dbReference type="EMBL" id="MDA0177917.1"/>
    </source>
</evidence>
<sequence>MKKILLLITVITLVFSCKNEEKPIQNEQPIVVEEAPKQLELFITCKTDKTDKIEVIFNRIELKNNREGEYVITDKISSQNPMQEYSYQMFDDYIVTLVQLKLGKVPKNLIVDQIALKFDKRQVIIKGEELDKYFAMNKFVSFNKETKTLTTTKIDNKHIPILTLRQGFIKRLFNFE</sequence>
<name>A0ABT4S1J0_9FLAO</name>
<evidence type="ECO:0008006" key="3">
    <source>
        <dbReference type="Google" id="ProtNLM"/>
    </source>
</evidence>
<comment type="caution">
    <text evidence="1">The sequence shown here is derived from an EMBL/GenBank/DDBJ whole genome shotgun (WGS) entry which is preliminary data.</text>
</comment>
<reference evidence="1" key="1">
    <citation type="submission" date="2022-11" db="EMBL/GenBank/DDBJ databases">
        <title>Refractory cell wall polysaccharides provide important carbon source for microbial heterotrophs in the hadal ocean.</title>
        <authorList>
            <person name="Zhu X."/>
        </authorList>
    </citation>
    <scope>NUCLEOTIDE SEQUENCE</scope>
    <source>
        <strain evidence="1">MTRN7</strain>
    </source>
</reference>
<dbReference type="PROSITE" id="PS51257">
    <property type="entry name" value="PROKAR_LIPOPROTEIN"/>
    <property type="match status" value="1"/>
</dbReference>
<proteinExistence type="predicted"/>
<evidence type="ECO:0000313" key="2">
    <source>
        <dbReference type="Proteomes" id="UP001149142"/>
    </source>
</evidence>
<dbReference type="RefSeq" id="WP_106688060.1">
    <property type="nucleotide sequence ID" value="NZ_CAXQEU010000140.1"/>
</dbReference>
<organism evidence="1 2">
    <name type="scientific">Mesoflavibacter profundi</name>
    <dbReference type="NCBI Taxonomy" id="2708110"/>
    <lineage>
        <taxon>Bacteria</taxon>
        <taxon>Pseudomonadati</taxon>
        <taxon>Bacteroidota</taxon>
        <taxon>Flavobacteriia</taxon>
        <taxon>Flavobacteriales</taxon>
        <taxon>Flavobacteriaceae</taxon>
        <taxon>Mesoflavibacter</taxon>
    </lineage>
</organism>
<gene>
    <name evidence="1" type="ORF">OOZ35_10475</name>
</gene>
<accession>A0ABT4S1J0</accession>
<protein>
    <recommendedName>
        <fullName evidence="3">Lipoprotein</fullName>
    </recommendedName>
</protein>
<dbReference type="Proteomes" id="UP001149142">
    <property type="component" value="Unassembled WGS sequence"/>
</dbReference>